<dbReference type="CDD" id="cd00163">
    <property type="entry name" value="RNase_A"/>
    <property type="match status" value="1"/>
</dbReference>
<evidence type="ECO:0000256" key="4">
    <source>
        <dbReference type="ARBA" id="ARBA00022525"/>
    </source>
</evidence>
<dbReference type="InterPro" id="IPR001427">
    <property type="entry name" value="RNaseA"/>
</dbReference>
<evidence type="ECO:0000256" key="10">
    <source>
        <dbReference type="SAM" id="MobiDB-lite"/>
    </source>
</evidence>
<comment type="subcellular location">
    <subcellularLocation>
        <location evidence="1">Secreted</location>
    </subcellularLocation>
</comment>
<comment type="similarity">
    <text evidence="2">Belongs to the pancreatic ribonuclease family.</text>
</comment>
<dbReference type="PANTHER" id="PTHR11437">
    <property type="entry name" value="RIBONUCLEASE"/>
    <property type="match status" value="1"/>
</dbReference>
<evidence type="ECO:0000256" key="8">
    <source>
        <dbReference type="ARBA" id="ARBA00023279"/>
    </source>
</evidence>
<dbReference type="SUPFAM" id="SSF54076">
    <property type="entry name" value="RNase A-like"/>
    <property type="match status" value="1"/>
</dbReference>
<evidence type="ECO:0000256" key="2">
    <source>
        <dbReference type="ARBA" id="ARBA00005600"/>
    </source>
</evidence>
<dbReference type="PRINTS" id="PR00794">
    <property type="entry name" value="RIBONUCLEASE"/>
</dbReference>
<dbReference type="RGD" id="1310415">
    <property type="gene designation" value="Rnase10"/>
</dbReference>
<dbReference type="InterPro" id="IPR023412">
    <property type="entry name" value="RNaseA_domain"/>
</dbReference>
<dbReference type="GO" id="GO:0003676">
    <property type="term" value="F:nucleic acid binding"/>
    <property type="evidence" value="ECO:0007669"/>
    <property type="project" value="InterPro"/>
</dbReference>
<evidence type="ECO:0000256" key="9">
    <source>
        <dbReference type="ARBA" id="ARBA00045197"/>
    </source>
</evidence>
<organism evidence="12 13">
    <name type="scientific">Rattus norvegicus</name>
    <name type="common">Rat</name>
    <dbReference type="NCBI Taxonomy" id="10116"/>
    <lineage>
        <taxon>Eukaryota</taxon>
        <taxon>Metazoa</taxon>
        <taxon>Chordata</taxon>
        <taxon>Craniata</taxon>
        <taxon>Vertebrata</taxon>
        <taxon>Euteleostomi</taxon>
        <taxon>Mammalia</taxon>
        <taxon>Eutheria</taxon>
        <taxon>Euarchontoglires</taxon>
        <taxon>Glires</taxon>
        <taxon>Rodentia</taxon>
        <taxon>Myomorpha</taxon>
        <taxon>Muroidea</taxon>
        <taxon>Muridae</taxon>
        <taxon>Murinae</taxon>
        <taxon>Rattus</taxon>
    </lineage>
</organism>
<keyword evidence="4" id="KW-0964">Secreted</keyword>
<evidence type="ECO:0000256" key="6">
    <source>
        <dbReference type="ARBA" id="ARBA00022889"/>
    </source>
</evidence>
<comment type="function">
    <text evidence="9">Secreted proximal epididymal protein required for post-testicular sperm maturation and male fertility. May be involved in sperm adhesion to the egg zona pellucida. Does not have ribonuclease activity.</text>
</comment>
<dbReference type="Pfam" id="PF00074">
    <property type="entry name" value="RnaseA"/>
    <property type="match status" value="1"/>
</dbReference>
<dbReference type="InterPro" id="IPR036816">
    <property type="entry name" value="RNaseA-like_dom_sf"/>
</dbReference>
<dbReference type="GO" id="GO:0007155">
    <property type="term" value="P:cell adhesion"/>
    <property type="evidence" value="ECO:0007669"/>
    <property type="project" value="UniProtKB-KW"/>
</dbReference>
<dbReference type="GeneTree" id="ENSGT00730000111443"/>
<dbReference type="OMA" id="GQVTPHC"/>
<reference evidence="12" key="2">
    <citation type="submission" date="2025-03" db="UniProtKB">
        <authorList>
            <consortium name="Ensembl"/>
        </authorList>
    </citation>
    <scope>IDENTIFICATION</scope>
    <source>
        <strain evidence="12">Brown Norway</strain>
    </source>
</reference>
<evidence type="ECO:0000256" key="5">
    <source>
        <dbReference type="ARBA" id="ARBA00022729"/>
    </source>
</evidence>
<reference evidence="12" key="1">
    <citation type="journal article" date="2004" name="Nature">
        <title>Genome sequence of the Brown Norway rat yields insights into mammalian evolution.</title>
        <authorList>
            <consortium name="Rat Genome Sequencing Project Consortium"/>
            <person name="Gibbs R.A."/>
            <person name="Weinstock G.M."/>
            <person name="Metzker M.L."/>
            <person name="Muzny D.M."/>
            <person name="Sodergren E.J."/>
            <person name="Scherer S."/>
            <person name="Scott G."/>
            <person name="Steffen D."/>
            <person name="Worley K.C."/>
            <person name="Burch P.E."/>
            <person name="Okwuonu G."/>
            <person name="Hines S."/>
            <person name="Lewis L."/>
            <person name="Deramo C."/>
            <person name="Delgado O."/>
            <person name="Dugan-Rocha S."/>
            <person name="Miner G."/>
            <person name="Morgan M."/>
            <person name="Hawes A."/>
            <person name="Gill R."/>
            <person name="Holt R.A."/>
            <person name="Adams M.D."/>
            <person name="Amanatides P.G."/>
            <person name="Baden-Tillson H."/>
            <person name="Barnstead M."/>
            <person name="Chin S."/>
            <person name="Evans C.A."/>
            <person name="Ferriera S."/>
            <person name="Fosler C."/>
            <person name="Glodek A."/>
            <person name="Gu Z."/>
            <person name="Jennings D."/>
            <person name="Kraft C.L."/>
            <person name="Nguyen T."/>
            <person name="Pfannkoch C.M."/>
            <person name="Sitter C."/>
            <person name="Sutton G.G."/>
            <person name="Venter J.C."/>
            <person name="Woodage T."/>
            <person name="Smith D."/>
            <person name="Lee H.-M."/>
            <person name="Gustafson E."/>
            <person name="Cahill P."/>
            <person name="Kana A."/>
            <person name="Doucette-Stamm L."/>
            <person name="Weinstock K."/>
            <person name="Fechtel K."/>
            <person name="Weiss R.B."/>
            <person name="Dunn D.M."/>
            <person name="Green E.D."/>
            <person name="Blakesley R.W."/>
            <person name="Bouffard G.G."/>
            <person name="De Jong P.J."/>
            <person name="Osoegawa K."/>
            <person name="Zhu B."/>
            <person name="Marra M."/>
            <person name="Schein J."/>
            <person name="Bosdet I."/>
            <person name="Fjell C."/>
            <person name="Jones S."/>
            <person name="Krzywinski M."/>
            <person name="Mathewson C."/>
            <person name="Siddiqui A."/>
            <person name="Wye N."/>
            <person name="McPherson J."/>
            <person name="Zhao S."/>
            <person name="Fraser C.M."/>
            <person name="Shetty J."/>
            <person name="Shatsman S."/>
            <person name="Geer K."/>
            <person name="Chen Y."/>
            <person name="Abramzon S."/>
            <person name="Nierman W.C."/>
            <person name="Havlak P.H."/>
            <person name="Chen R."/>
            <person name="Durbin K.J."/>
            <person name="Egan A."/>
            <person name="Ren Y."/>
            <person name="Song X.-Z."/>
            <person name="Li B."/>
            <person name="Liu Y."/>
            <person name="Qin X."/>
            <person name="Cawley S."/>
            <person name="Cooney A.J."/>
            <person name="D'Souza L.M."/>
            <person name="Martin K."/>
            <person name="Wu J.Q."/>
            <person name="Gonzalez-Garay M.L."/>
            <person name="Jackson A.R."/>
            <person name="Kalafus K.J."/>
            <person name="McLeod M.P."/>
            <person name="Milosavljevic A."/>
            <person name="Virk D."/>
            <person name="Volkov A."/>
            <person name="Wheeler D.A."/>
            <person name="Zhang Z."/>
            <person name="Bailey J.A."/>
            <person name="Eichler E.E."/>
            <person name="Tuzun E."/>
            <person name="Birney E."/>
            <person name="Mongin E."/>
            <person name="Ureta-Vidal A."/>
            <person name="Woodwark C."/>
            <person name="Zdobnov E."/>
            <person name="Bork P."/>
            <person name="Suyama M."/>
            <person name="Torrents D."/>
            <person name="Alexandersson M."/>
            <person name="Trask B.J."/>
            <person name="Young J.M."/>
            <person name="Huang H."/>
            <person name="Wang H."/>
            <person name="Xing H."/>
            <person name="Daniels S."/>
            <person name="Gietzen D."/>
            <person name="Schmidt J."/>
            <person name="Stevens K."/>
            <person name="Vitt U."/>
            <person name="Wingrove J."/>
            <person name="Camara F."/>
            <person name="Mar Alba M."/>
            <person name="Abril J.F."/>
            <person name="Guigo R."/>
            <person name="Smit A."/>
            <person name="Dubchak I."/>
            <person name="Rubin E.M."/>
            <person name="Couronne O."/>
            <person name="Poliakov A."/>
            <person name="Huebner N."/>
            <person name="Ganten D."/>
            <person name="Goesele C."/>
            <person name="Hummel O."/>
            <person name="Kreitler T."/>
            <person name="Lee Y.-A."/>
            <person name="Monti J."/>
            <person name="Schulz H."/>
            <person name="Zimdahl H."/>
            <person name="Himmelbauer H."/>
            <person name="Lehrach H."/>
            <person name="Jacob H.J."/>
            <person name="Bromberg S."/>
            <person name="Gullings-Handley J."/>
            <person name="Jensen-Seaman M.I."/>
            <person name="Kwitek A.E."/>
            <person name="Lazar J."/>
            <person name="Pasko D."/>
            <person name="Tonellato P.J."/>
            <person name="Twigger S."/>
            <person name="Ponting C.P."/>
            <person name="Duarte J.M."/>
            <person name="Rice S."/>
            <person name="Goodstadt L."/>
            <person name="Beatson S.A."/>
            <person name="Emes R.D."/>
            <person name="Winter E.E."/>
            <person name="Webber C."/>
            <person name="Brandt P."/>
            <person name="Nyakatura G."/>
            <person name="Adetobi M."/>
            <person name="Chiaromonte F."/>
            <person name="Elnitski L."/>
            <person name="Eswara P."/>
            <person name="Hardison R.C."/>
            <person name="Hou M."/>
            <person name="Kolbe D."/>
            <person name="Makova K."/>
            <person name="Miller W."/>
            <person name="Nekrutenko A."/>
            <person name="Riemer C."/>
            <person name="Schwartz S."/>
            <person name="Taylor J."/>
            <person name="Yang S."/>
            <person name="Zhang Y."/>
            <person name="Lindpaintner K."/>
            <person name="Andrews T.D."/>
            <person name="Caccamo M."/>
            <person name="Clamp M."/>
            <person name="Clarke L."/>
            <person name="Curwen V."/>
            <person name="Durbin R.M."/>
            <person name="Eyras E."/>
            <person name="Searle S.M."/>
            <person name="Cooper G.M."/>
            <person name="Batzoglou S."/>
            <person name="Brudno M."/>
            <person name="Sidow A."/>
            <person name="Stone E.A."/>
            <person name="Payseur B.A."/>
            <person name="Bourque G."/>
            <person name="Lopez-Otin C."/>
            <person name="Puente X.S."/>
            <person name="Chakrabarti K."/>
            <person name="Chatterji S."/>
            <person name="Dewey C."/>
            <person name="Pachter L."/>
            <person name="Bray N."/>
            <person name="Yap V.B."/>
            <person name="Caspi A."/>
            <person name="Tesler G."/>
            <person name="Pevzner P.A."/>
            <person name="Haussler D."/>
            <person name="Roskin K.M."/>
            <person name="Baertsch R."/>
            <person name="Clawson H."/>
            <person name="Furey T.S."/>
            <person name="Hinrichs A.S."/>
            <person name="Karolchik D."/>
            <person name="Kent W.J."/>
            <person name="Rosenbloom K.R."/>
            <person name="Trumbower H."/>
            <person name="Weirauch M."/>
            <person name="Cooper D.N."/>
            <person name="Stenson P.D."/>
            <person name="Ma B."/>
            <person name="Brent M."/>
            <person name="Arumugam M."/>
            <person name="Shteynberg D."/>
            <person name="Copley R.R."/>
            <person name="Taylor M.S."/>
            <person name="Riethman H."/>
            <person name="Mudunuri U."/>
            <person name="Peterson J."/>
            <person name="Guyer M."/>
            <person name="Felsenfeld A."/>
            <person name="Old S."/>
            <person name="Mockrin S."/>
            <person name="Collins F.S."/>
        </authorList>
    </citation>
    <scope>NUCLEOTIDE SEQUENCE [LARGE SCALE GENOMIC DNA]</scope>
    <source>
        <strain evidence="12">Brown Norway</strain>
    </source>
</reference>
<feature type="region of interest" description="Disordered" evidence="10">
    <location>
        <begin position="81"/>
        <end position="100"/>
    </location>
</feature>
<keyword evidence="5" id="KW-0732">Signal</keyword>
<dbReference type="Proteomes" id="UP000002494">
    <property type="component" value="Chromosome 15"/>
</dbReference>
<protein>
    <recommendedName>
        <fullName evidence="3">Inactive ribonuclease-like protein 10</fullName>
    </recommendedName>
</protein>
<keyword evidence="8" id="KW-0278">Fertilization</keyword>
<evidence type="ECO:0000256" key="1">
    <source>
        <dbReference type="ARBA" id="ARBA00004613"/>
    </source>
</evidence>
<dbReference type="Ensembl" id="ENSRNOT00000013619.6">
    <property type="protein sequence ID" value="ENSRNOP00000013619.5"/>
    <property type="gene ID" value="ENSRNOG00000010261.6"/>
</dbReference>
<dbReference type="GO" id="GO:0007338">
    <property type="term" value="P:single fertilization"/>
    <property type="evidence" value="ECO:0007669"/>
    <property type="project" value="UniProtKB-KW"/>
</dbReference>
<evidence type="ECO:0000259" key="11">
    <source>
        <dbReference type="SMART" id="SM00092"/>
    </source>
</evidence>
<evidence type="ECO:0000313" key="14">
    <source>
        <dbReference type="RGD" id="1310415"/>
    </source>
</evidence>
<proteinExistence type="inferred from homology"/>
<keyword evidence="13" id="KW-1185">Reference proteome</keyword>
<evidence type="ECO:0000313" key="13">
    <source>
        <dbReference type="Proteomes" id="UP000002494"/>
    </source>
</evidence>
<name>A0A8L2Q6C1_RAT</name>
<keyword evidence="7" id="KW-0325">Glycoprotein</keyword>
<keyword evidence="6" id="KW-0130">Cell adhesion</keyword>
<accession>A0A8L2Q6C1</accession>
<dbReference type="GO" id="GO:0005576">
    <property type="term" value="C:extracellular region"/>
    <property type="evidence" value="ECO:0007669"/>
    <property type="project" value="UniProtKB-SubCell"/>
</dbReference>
<dbReference type="FunFam" id="3.10.130.10:FF:000002">
    <property type="entry name" value="Inactive ribonuclease-like protein 10"/>
    <property type="match status" value="1"/>
</dbReference>
<feature type="domain" description="Ribonuclease A-domain" evidence="11">
    <location>
        <begin position="140"/>
        <end position="246"/>
    </location>
</feature>
<dbReference type="SMART" id="SM00092">
    <property type="entry name" value="RNAse_Pc"/>
    <property type="match status" value="1"/>
</dbReference>
<dbReference type="Gene3D" id="3.10.130.10">
    <property type="entry name" value="Ribonuclease A-like domain"/>
    <property type="match status" value="1"/>
</dbReference>
<dbReference type="AlphaFoldDB" id="A0A8L2Q6C1"/>
<feature type="compositionally biased region" description="Polar residues" evidence="10">
    <location>
        <begin position="82"/>
        <end position="100"/>
    </location>
</feature>
<dbReference type="OrthoDB" id="9830114at2759"/>
<evidence type="ECO:0000313" key="12">
    <source>
        <dbReference type="Ensembl" id="ENSRNOP00000013619.5"/>
    </source>
</evidence>
<sequence length="249" mass="27947">MESSFWVRLSEKEVPGEQNWGHRKRQEYLKLLTSVGKMKVTLVHLLFMMLLLLLGLGVGLGLGLHMAAAILENQPLDEFWPSDSQDTAEATEEGQGTRTTEALVLDNKEMAVPVWSEDTVLSEDEVGGSRMLRAKTLLQSKQGYLKFDLNIRDCNVMMAHKIKEHNQSCINDYTFIHEDPSTVGAVCNSPLVDCDLKGGKCHKSPRPFDLTLCKLAKPGQVTPNCHYLTYITEKVIIITCNNTKQLEIK</sequence>
<evidence type="ECO:0000256" key="3">
    <source>
        <dbReference type="ARBA" id="ARBA00021355"/>
    </source>
</evidence>
<gene>
    <name evidence="12 14" type="primary">Rnase10</name>
</gene>
<dbReference type="PANTHER" id="PTHR11437:SF63">
    <property type="entry name" value="INACTIVE RIBONUCLEASE-LIKE PROTEIN 10"/>
    <property type="match status" value="1"/>
</dbReference>
<evidence type="ECO:0000256" key="7">
    <source>
        <dbReference type="ARBA" id="ARBA00023180"/>
    </source>
</evidence>